<feature type="transmembrane region" description="Helical" evidence="1">
    <location>
        <begin position="161"/>
        <end position="178"/>
    </location>
</feature>
<dbReference type="InterPro" id="IPR036400">
    <property type="entry name" value="Cyt_B5-like_heme/steroid_sf"/>
</dbReference>
<protein>
    <recommendedName>
        <fullName evidence="2">Cytochrome b5 heme-binding domain-containing protein</fullName>
    </recommendedName>
</protein>
<keyword evidence="1" id="KW-0812">Transmembrane</keyword>
<feature type="transmembrane region" description="Helical" evidence="1">
    <location>
        <begin position="335"/>
        <end position="355"/>
    </location>
</feature>
<feature type="domain" description="Cytochrome b5 heme-binding" evidence="2">
    <location>
        <begin position="48"/>
        <end position="105"/>
    </location>
</feature>
<comment type="caution">
    <text evidence="3">The sequence shown here is derived from an EMBL/GenBank/DDBJ whole genome shotgun (WGS) entry which is preliminary data.</text>
</comment>
<evidence type="ECO:0000259" key="2">
    <source>
        <dbReference type="PROSITE" id="PS50255"/>
    </source>
</evidence>
<dbReference type="EMBL" id="CAKKNE010000003">
    <property type="protein sequence ID" value="CAH0370512.1"/>
    <property type="molecule type" value="Genomic_DNA"/>
</dbReference>
<keyword evidence="4" id="KW-1185">Reference proteome</keyword>
<sequence length="482" mass="54542">MCLASNLVKEAAAHADSAAAADKALREIDHEKTTFTRREIESQRHDLVIIEDRVYDADRFQWAHPGGSLFVAMFGGRDGTLAFQSYHMRNFPHEKLRPYLRGRLAPGETITRFDQDHLELSKKLGGAAPYFAPRHQQYKAAFIWVLAFALEAYALTVKRSWALATVLGFLYAMIGLNIQHDANHGAMFKDGLKNMAWGLSQQWIGGSQVMWLQEHVVLHHMHTGDVHMDPDAQMAPAMRGYSGSMYLPWMVLQHYYFLLLELGYWVVPNIGHFFEVLAWSHKFEYPLSRLAMPCWRTQSTLLHLLYYVRHIILPSLVAIRAATPDEVFSAVGRELAVSLWMSTVGGFYLAFFFFLSHNFDGVHFTEGANAGGDCLYEADSGFLKQQAASSSNVGGEKLCVLNGGLNYQIEHHLFPRIAHSHYPHISKKVRPFVTAKGGQYIHFDTVWDNLSSVHKYLKRFSDPLFNPVVKGPARPTPEEMGG</sequence>
<keyword evidence="1" id="KW-1133">Transmembrane helix</keyword>
<dbReference type="PANTHER" id="PTHR19353:SF75">
    <property type="entry name" value="FATTY ACID DESATURASE, PUTATIVE-RELATED"/>
    <property type="match status" value="1"/>
</dbReference>
<dbReference type="Proteomes" id="UP000789595">
    <property type="component" value="Unassembled WGS sequence"/>
</dbReference>
<dbReference type="Gene3D" id="3.10.120.10">
    <property type="entry name" value="Cytochrome b5-like heme/steroid binding domain"/>
    <property type="match status" value="1"/>
</dbReference>
<proteinExistence type="predicted"/>
<organism evidence="3 4">
    <name type="scientific">Pelagomonas calceolata</name>
    <dbReference type="NCBI Taxonomy" id="35677"/>
    <lineage>
        <taxon>Eukaryota</taxon>
        <taxon>Sar</taxon>
        <taxon>Stramenopiles</taxon>
        <taxon>Ochrophyta</taxon>
        <taxon>Pelagophyceae</taxon>
        <taxon>Pelagomonadales</taxon>
        <taxon>Pelagomonadaceae</taxon>
        <taxon>Pelagomonas</taxon>
    </lineage>
</organism>
<accession>A0A8J2SNM4</accession>
<dbReference type="CDD" id="cd03506">
    <property type="entry name" value="Delta6-FADS-like"/>
    <property type="match status" value="1"/>
</dbReference>
<evidence type="ECO:0000313" key="4">
    <source>
        <dbReference type="Proteomes" id="UP000789595"/>
    </source>
</evidence>
<dbReference type="AlphaFoldDB" id="A0A8J2SNM4"/>
<dbReference type="InterPro" id="IPR012171">
    <property type="entry name" value="Fatty_acid_desaturase"/>
</dbReference>
<dbReference type="PROSITE" id="PS50255">
    <property type="entry name" value="CYTOCHROME_B5_2"/>
    <property type="match status" value="1"/>
</dbReference>
<dbReference type="Pfam" id="PF00173">
    <property type="entry name" value="Cyt-b5"/>
    <property type="match status" value="1"/>
</dbReference>
<reference evidence="3" key="1">
    <citation type="submission" date="2021-11" db="EMBL/GenBank/DDBJ databases">
        <authorList>
            <consortium name="Genoscope - CEA"/>
            <person name="William W."/>
        </authorList>
    </citation>
    <scope>NUCLEOTIDE SEQUENCE</scope>
</reference>
<keyword evidence="1" id="KW-0472">Membrane</keyword>
<dbReference type="InterPro" id="IPR005804">
    <property type="entry name" value="FA_desaturase_dom"/>
</dbReference>
<dbReference type="PANTHER" id="PTHR19353">
    <property type="entry name" value="FATTY ACID DESATURASE 2"/>
    <property type="match status" value="1"/>
</dbReference>
<dbReference type="GO" id="GO:0016717">
    <property type="term" value="F:oxidoreductase activity, acting on paired donors, with oxidation of a pair of donors resulting in the reduction of molecular oxygen to two molecules of water"/>
    <property type="evidence" value="ECO:0007669"/>
    <property type="project" value="TreeGrafter"/>
</dbReference>
<name>A0A8J2SNM4_9STRA</name>
<dbReference type="GO" id="GO:0016020">
    <property type="term" value="C:membrane"/>
    <property type="evidence" value="ECO:0007669"/>
    <property type="project" value="TreeGrafter"/>
</dbReference>
<dbReference type="InterPro" id="IPR001199">
    <property type="entry name" value="Cyt_B5-like_heme/steroid-bd"/>
</dbReference>
<dbReference type="SUPFAM" id="SSF55856">
    <property type="entry name" value="Cytochrome b5-like heme/steroid binding domain"/>
    <property type="match status" value="1"/>
</dbReference>
<evidence type="ECO:0000313" key="3">
    <source>
        <dbReference type="EMBL" id="CAH0370512.1"/>
    </source>
</evidence>
<dbReference type="OrthoDB" id="260519at2759"/>
<feature type="transmembrane region" description="Helical" evidence="1">
    <location>
        <begin position="138"/>
        <end position="155"/>
    </location>
</feature>
<gene>
    <name evidence="3" type="ORF">PECAL_3P04080</name>
</gene>
<dbReference type="PIRSF" id="PIRSF015921">
    <property type="entry name" value="FA_sphinglp_des"/>
    <property type="match status" value="1"/>
</dbReference>
<evidence type="ECO:0000256" key="1">
    <source>
        <dbReference type="SAM" id="Phobius"/>
    </source>
</evidence>
<dbReference type="Pfam" id="PF00487">
    <property type="entry name" value="FA_desaturase"/>
    <property type="match status" value="1"/>
</dbReference>
<dbReference type="GO" id="GO:0006629">
    <property type="term" value="P:lipid metabolic process"/>
    <property type="evidence" value="ECO:0007669"/>
    <property type="project" value="InterPro"/>
</dbReference>
<dbReference type="SMART" id="SM01117">
    <property type="entry name" value="Cyt-b5"/>
    <property type="match status" value="1"/>
</dbReference>
<feature type="transmembrane region" description="Helical" evidence="1">
    <location>
        <begin position="304"/>
        <end position="323"/>
    </location>
</feature>